<keyword evidence="1" id="KW-0812">Transmembrane</keyword>
<organism evidence="2">
    <name type="scientific">Alsobacter sp. KACC 23698</name>
    <dbReference type="NCBI Taxonomy" id="3149229"/>
    <lineage>
        <taxon>Bacteria</taxon>
        <taxon>Pseudomonadati</taxon>
        <taxon>Pseudomonadota</taxon>
        <taxon>Alphaproteobacteria</taxon>
        <taxon>Hyphomicrobiales</taxon>
        <taxon>Alsobacteraceae</taxon>
        <taxon>Alsobacter</taxon>
    </lineage>
</organism>
<dbReference type="RefSeq" id="WP_406857594.1">
    <property type="nucleotide sequence ID" value="NZ_CP157484.1"/>
</dbReference>
<evidence type="ECO:0000256" key="1">
    <source>
        <dbReference type="SAM" id="Phobius"/>
    </source>
</evidence>
<proteinExistence type="predicted"/>
<dbReference type="EMBL" id="CP157484">
    <property type="protein sequence ID" value="XBO40739.1"/>
    <property type="molecule type" value="Genomic_DNA"/>
</dbReference>
<protein>
    <submittedName>
        <fullName evidence="2">Uncharacterized protein</fullName>
    </submittedName>
</protein>
<accession>A0AAU7JL11</accession>
<feature type="transmembrane region" description="Helical" evidence="1">
    <location>
        <begin position="12"/>
        <end position="31"/>
    </location>
</feature>
<sequence>MGEREGKFEVPLAVPAAGAFVCAALVIIRVGTGDWRATALAGAMVARISILFVVARRSPAPARAP</sequence>
<keyword evidence="1" id="KW-0472">Membrane</keyword>
<reference evidence="2" key="1">
    <citation type="submission" date="2024-05" db="EMBL/GenBank/DDBJ databases">
        <authorList>
            <person name="Kim S."/>
            <person name="Heo J."/>
            <person name="Choi H."/>
            <person name="Choi Y."/>
            <person name="Kwon S.-W."/>
            <person name="Kim Y."/>
        </authorList>
    </citation>
    <scope>NUCLEOTIDE SEQUENCE</scope>
    <source>
        <strain evidence="2">KACC 23698</strain>
    </source>
</reference>
<keyword evidence="1" id="KW-1133">Transmembrane helix</keyword>
<name>A0AAU7JL11_9HYPH</name>
<gene>
    <name evidence="2" type="ORF">ABEG18_08230</name>
</gene>
<evidence type="ECO:0000313" key="2">
    <source>
        <dbReference type="EMBL" id="XBO40739.1"/>
    </source>
</evidence>
<dbReference type="AlphaFoldDB" id="A0AAU7JL11"/>